<gene>
    <name evidence="2" type="ORF">SAMEA4412673_01880</name>
</gene>
<dbReference type="Gene3D" id="2.60.40.1120">
    <property type="entry name" value="Carboxypeptidase-like, regulatory domain"/>
    <property type="match status" value="1"/>
</dbReference>
<dbReference type="AlphaFoldDB" id="A0AAJ5C068"/>
<dbReference type="SUPFAM" id="SSF56935">
    <property type="entry name" value="Porins"/>
    <property type="match status" value="1"/>
</dbReference>
<dbReference type="Pfam" id="PF13620">
    <property type="entry name" value="CarboxypepD_reg"/>
    <property type="match status" value="1"/>
</dbReference>
<sequence>MRNYCSGILILLLTFLGFHELHAQEGLKSVEGVVVDSTGLGMKDASVRLVSNADTMSTTTDENGFYRFRNIKGKNLNISYSMLGFQIVNKSIPTTVFINKIFVPRVVLYPQSTLIPEVRIVKVIPVVDRGDTIQFNMSAFSFPEHSLLEEAIKQLPGFQVLRDGTTYYNGQLIRGVRVDGKKFFSGDLLTATRNLPSGFVKQVEVINDYGDLSTAKGIKTSDPEKIINIILEEDKKRITFGQGTIGAGTRDRFIGSIGINKFNDGQEMSIIGSLNNTNTSLFLFGSPDGAGGRNTDLSEVGDFSDPNDGLNKLGSLGISFTDNLGDNITLNGGYSYQSKFNLTEGNSLLTSSYAGYKIHRYEKYRNRTYDNLHTLNLEMNAKFKNNDVLKINPKVAYNREYFYNQRSTDLTNRRLHELGERQDTTVNSKPSADISVLYSKYFHKPGRKLVGDLKLNYQSLTKDDVVSEYYESFDSTGTIPTMTSYRQRQLVDARNDVAGVKSSLSYVEPFYEHSLLEIFHEMDINNIEAVRTVRDPYYLGGEFVDSLAMDYAYQFRSFKTGLNYQYEPNKKFRVNMGFSVQPVNLSGRVRGDTMIYKYNNVNLVPSTTIRYKFSNDLEIKLAYLGRNIQPTFLHISPVRDNSNSRNIIIGNPSLKAEFSNQFSTTLRKFVPTRGQYFQTDFAYTFIANKIVTSKKSLSNETIQETTFENTDGYYDIKWYYEFNSPIFSDELNLGLSGNVDYYNNLSYINSMKSTTQQVLFNQNIQFRYLPNEYFESVFNTNYFLNRAVYELPYKNKIAAHSFLLSLAGRGYLSENFVLGAEMSQKFYNGYVSELSDVNPTIINTYLEYSFLKNKAALIRLQCNDIMDQNKNVGVMTSYVGNDVFESRNNRLGRYLMLTFNLRLQTYPNK</sequence>
<feature type="domain" description="Outer membrane protein beta-barrel" evidence="1">
    <location>
        <begin position="442"/>
        <end position="900"/>
    </location>
</feature>
<dbReference type="Proteomes" id="UP000215355">
    <property type="component" value="Chromosome 1"/>
</dbReference>
<accession>A0AAJ5C068</accession>
<dbReference type="InterPro" id="IPR008969">
    <property type="entry name" value="CarboxyPept-like_regulatory"/>
</dbReference>
<evidence type="ECO:0000259" key="1">
    <source>
        <dbReference type="Pfam" id="PF14905"/>
    </source>
</evidence>
<protein>
    <recommendedName>
        <fullName evidence="1">Outer membrane protein beta-barrel domain-containing protein</fullName>
    </recommendedName>
</protein>
<proteinExistence type="predicted"/>
<evidence type="ECO:0000313" key="2">
    <source>
        <dbReference type="EMBL" id="SNV49824.1"/>
    </source>
</evidence>
<dbReference type="Pfam" id="PF14905">
    <property type="entry name" value="OMP_b-brl_3"/>
    <property type="match status" value="1"/>
</dbReference>
<organism evidence="2 3">
    <name type="scientific">Sphingobacterium mizutaii</name>
    <dbReference type="NCBI Taxonomy" id="1010"/>
    <lineage>
        <taxon>Bacteria</taxon>
        <taxon>Pseudomonadati</taxon>
        <taxon>Bacteroidota</taxon>
        <taxon>Sphingobacteriia</taxon>
        <taxon>Sphingobacteriales</taxon>
        <taxon>Sphingobacteriaceae</taxon>
        <taxon>Sphingobacterium</taxon>
    </lineage>
</organism>
<evidence type="ECO:0000313" key="3">
    <source>
        <dbReference type="Proteomes" id="UP000215355"/>
    </source>
</evidence>
<dbReference type="KEGG" id="smiz:4412673_01880"/>
<dbReference type="EMBL" id="LT906468">
    <property type="protein sequence ID" value="SNV49824.1"/>
    <property type="molecule type" value="Genomic_DNA"/>
</dbReference>
<dbReference type="SUPFAM" id="SSF49464">
    <property type="entry name" value="Carboxypeptidase regulatory domain-like"/>
    <property type="match status" value="1"/>
</dbReference>
<dbReference type="InterPro" id="IPR041700">
    <property type="entry name" value="OMP_b-brl_3"/>
</dbReference>
<name>A0AAJ5C068_9SPHI</name>
<reference evidence="2 3" key="1">
    <citation type="submission" date="2017-06" db="EMBL/GenBank/DDBJ databases">
        <authorList>
            <consortium name="Pathogen Informatics"/>
        </authorList>
    </citation>
    <scope>NUCLEOTIDE SEQUENCE [LARGE SCALE GENOMIC DNA]</scope>
    <source>
        <strain evidence="2 3">NCTC12149</strain>
    </source>
</reference>